<name>A0A914UKR6_9BILA</name>
<dbReference type="Proteomes" id="UP000887566">
    <property type="component" value="Unplaced"/>
</dbReference>
<feature type="compositionally biased region" description="Basic and acidic residues" evidence="1">
    <location>
        <begin position="37"/>
        <end position="64"/>
    </location>
</feature>
<evidence type="ECO:0000256" key="1">
    <source>
        <dbReference type="SAM" id="MobiDB-lite"/>
    </source>
</evidence>
<accession>A0A914UKR6</accession>
<reference evidence="3" key="1">
    <citation type="submission" date="2022-11" db="UniProtKB">
        <authorList>
            <consortium name="WormBaseParasite"/>
        </authorList>
    </citation>
    <scope>IDENTIFICATION</scope>
</reference>
<feature type="compositionally biased region" description="Basic and acidic residues" evidence="1">
    <location>
        <begin position="110"/>
        <end position="144"/>
    </location>
</feature>
<keyword evidence="2" id="KW-1185">Reference proteome</keyword>
<sequence>MSCLTYGCSRRSVNLLDVSAKSSNSWEFVRVRSSTPKKNERQVHNREAAAKSLSDKKRTMERRQLSFSGNGFFGEDNPITPISPHATNSKPYGQIESLMPWQPPTTSPDKILDLSAERSDMSSFKREKQSGDMSSFKRENRSEKTTSALFEYEMGVI</sequence>
<protein>
    <submittedName>
        <fullName evidence="3">Uncharacterized protein</fullName>
    </submittedName>
</protein>
<feature type="region of interest" description="Disordered" evidence="1">
    <location>
        <begin position="33"/>
        <end position="144"/>
    </location>
</feature>
<evidence type="ECO:0000313" key="2">
    <source>
        <dbReference type="Proteomes" id="UP000887566"/>
    </source>
</evidence>
<evidence type="ECO:0000313" key="3">
    <source>
        <dbReference type="WBParaSite" id="PSAMB.scaffold1082size36158.g10890.t1"/>
    </source>
</evidence>
<organism evidence="2 3">
    <name type="scientific">Plectus sambesii</name>
    <dbReference type="NCBI Taxonomy" id="2011161"/>
    <lineage>
        <taxon>Eukaryota</taxon>
        <taxon>Metazoa</taxon>
        <taxon>Ecdysozoa</taxon>
        <taxon>Nematoda</taxon>
        <taxon>Chromadorea</taxon>
        <taxon>Plectida</taxon>
        <taxon>Plectina</taxon>
        <taxon>Plectoidea</taxon>
        <taxon>Plectidae</taxon>
        <taxon>Plectus</taxon>
    </lineage>
</organism>
<dbReference type="AlphaFoldDB" id="A0A914UKR6"/>
<proteinExistence type="predicted"/>
<dbReference type="WBParaSite" id="PSAMB.scaffold1082size36158.g10890.t1">
    <property type="protein sequence ID" value="PSAMB.scaffold1082size36158.g10890.t1"/>
    <property type="gene ID" value="PSAMB.scaffold1082size36158.g10890"/>
</dbReference>